<dbReference type="EMBL" id="MQWA01000001">
    <property type="protein sequence ID" value="PQJ29478.1"/>
    <property type="molecule type" value="Genomic_DNA"/>
</dbReference>
<dbReference type="GO" id="GO:0016787">
    <property type="term" value="F:hydrolase activity"/>
    <property type="evidence" value="ECO:0007669"/>
    <property type="project" value="InterPro"/>
</dbReference>
<name>A0A2S7U389_9BACT</name>
<keyword evidence="2 4" id="KW-0479">Metal-binding</keyword>
<dbReference type="InterPro" id="IPR009056">
    <property type="entry name" value="Cyt_c-like_dom"/>
</dbReference>
<keyword evidence="7" id="KW-1185">Reference proteome</keyword>
<dbReference type="InterPro" id="IPR036909">
    <property type="entry name" value="Cyt_c-like_dom_sf"/>
</dbReference>
<dbReference type="SUPFAM" id="SSF46626">
    <property type="entry name" value="Cytochrome c"/>
    <property type="match status" value="1"/>
</dbReference>
<dbReference type="GO" id="GO:0009055">
    <property type="term" value="F:electron transfer activity"/>
    <property type="evidence" value="ECO:0007669"/>
    <property type="project" value="InterPro"/>
</dbReference>
<proteinExistence type="predicted"/>
<comment type="caution">
    <text evidence="6">The sequence shown here is derived from an EMBL/GenBank/DDBJ whole genome shotgun (WGS) entry which is preliminary data.</text>
</comment>
<dbReference type="Gene3D" id="2.120.10.30">
    <property type="entry name" value="TolB, C-terminal domain"/>
    <property type="match status" value="1"/>
</dbReference>
<accession>A0A2S7U389</accession>
<evidence type="ECO:0000256" key="2">
    <source>
        <dbReference type="ARBA" id="ARBA00022723"/>
    </source>
</evidence>
<evidence type="ECO:0000313" key="6">
    <source>
        <dbReference type="EMBL" id="PQJ29478.1"/>
    </source>
</evidence>
<dbReference type="OrthoDB" id="176168at2"/>
<dbReference type="InterPro" id="IPR011041">
    <property type="entry name" value="Quinoprot_gluc/sorb_DH_b-prop"/>
</dbReference>
<sequence>MKLKQLINPVLAVILGIGALDAKELKQQFEPQGKWGHFGEVRHSAKNLTVVRKGENLISNMSEAGKTEKADFLRTQEKFQDVQMKLEFMVPKGSNSGVYFMGRYEIQILDSFGRKKFGPADLGGLYQRWDDDRNPKGFEGVAPKVNAAKAPGEWQTMEVVFRAPRFAKDGSKTHHAKFIKVLVNGQLVQENQVSKGPTRSSKFGDESAAAEALYIQGDHGPIAIRKIELKKLELSTSGEKPLEGAEAAPLNSKGRPLINSIAYGKELFDNKGCMVCHSTVKGEIKTGPSFHGLFTLKGRDVKVLEVDEGHKKTLPADIEYLKFSLRRPQEALTLKADGTPHLPVMPVYSFKLLNDGEVDALYSYLRTLNVKKDAGPSVAWIDKPNPKYELEKDPISKWVKDFPRLERVDMGESVSARAYQVGLPGDISYTFDPRNMAVAQIWDGPFMRKNDQVGRGKGGADQGHKSRDYGVENLFQPYDAKGKLVDLTFASPARLFDEKQSAEFLADKSDFLAVVGGFPAKFLGVDTPKQKVPTFKYMVGDNKVALEVNISKALQLDAKFNFDLKSEQVFVIPEEKLKNVKVSHGKISGGKWTVPAGDHQSATFSATLPKLEGDLYTSDIQATESYAPQELVWKESVWKDPKKKLNLPPGYRVEDGTPPTDPFDRELVFEALGIEFYKGEAYVSTRTAGVWKVVDGKWHLFAEGTYESIGLVVNSEKDIVIGEKAGLTRLIDSDGDHWAEQRENITDKFRFNGDYHEYLHGPIKQNGKYLFSLNLGNEVAGMYKANGRWMGTVGGLRGWMLSSDDKGNTEIFASGFRSPAGLALSPKNEIVYTENQGEYVGTSKMFKVKKGLFYGNPNGLIDIPGMNVDSPEVKWDAVKDTRELPILLLPHGEVMNAPGSPEFLTDKIAFGPFQGQMFLGDQLQSNIYRVDSEVVDGQEQAVAIPFAEGLKSGAMRLRFNPADSSLWIGQTGRGWRSRGGNTYALQRIVYDPKVPVDAIKTVKVTNKGFDVHFTQPQSGVDETENIGCASWYYMNSNEYGSPKQDVREEKVLKSSWNDAKTVCSITLDNFQVKKEKSSDSSRVYKLNLVNTAFGKKHGKYFAKAYYTLHKIPTQ</sequence>
<evidence type="ECO:0000256" key="3">
    <source>
        <dbReference type="ARBA" id="ARBA00023004"/>
    </source>
</evidence>
<keyword evidence="3 4" id="KW-0408">Iron</keyword>
<dbReference type="Gene3D" id="1.10.760.10">
    <property type="entry name" value="Cytochrome c-like domain"/>
    <property type="match status" value="1"/>
</dbReference>
<evidence type="ECO:0000256" key="4">
    <source>
        <dbReference type="PROSITE-ProRule" id="PRU00433"/>
    </source>
</evidence>
<keyword evidence="1 4" id="KW-0349">Heme</keyword>
<dbReference type="Gene3D" id="2.60.120.560">
    <property type="entry name" value="Exo-inulinase, domain 1"/>
    <property type="match status" value="1"/>
</dbReference>
<dbReference type="Proteomes" id="UP000239907">
    <property type="component" value="Unassembled WGS sequence"/>
</dbReference>
<dbReference type="InterPro" id="IPR011042">
    <property type="entry name" value="6-blade_b-propeller_TolB-like"/>
</dbReference>
<dbReference type="AlphaFoldDB" id="A0A2S7U389"/>
<dbReference type="GO" id="GO:0020037">
    <property type="term" value="F:heme binding"/>
    <property type="evidence" value="ECO:0007669"/>
    <property type="project" value="InterPro"/>
</dbReference>
<feature type="domain" description="Cytochrome c" evidence="5">
    <location>
        <begin position="259"/>
        <end position="369"/>
    </location>
</feature>
<reference evidence="6 7" key="1">
    <citation type="submission" date="2016-12" db="EMBL/GenBank/DDBJ databases">
        <title>Study of bacterial adaptation to deep sea.</title>
        <authorList>
            <person name="Song J."/>
            <person name="Yoshizawa S."/>
            <person name="Kogure K."/>
        </authorList>
    </citation>
    <scope>NUCLEOTIDE SEQUENCE [LARGE SCALE GENOMIC DNA]</scope>
    <source>
        <strain evidence="6 7">SAORIC-165</strain>
    </source>
</reference>
<dbReference type="Pfam" id="PF00034">
    <property type="entry name" value="Cytochrom_C"/>
    <property type="match status" value="1"/>
</dbReference>
<organism evidence="6 7">
    <name type="scientific">Rubritalea profundi</name>
    <dbReference type="NCBI Taxonomy" id="1658618"/>
    <lineage>
        <taxon>Bacteria</taxon>
        <taxon>Pseudomonadati</taxon>
        <taxon>Verrucomicrobiota</taxon>
        <taxon>Verrucomicrobiia</taxon>
        <taxon>Verrucomicrobiales</taxon>
        <taxon>Rubritaleaceae</taxon>
        <taxon>Rubritalea</taxon>
    </lineage>
</organism>
<dbReference type="PANTHER" id="PTHR33546:SF1">
    <property type="entry name" value="LARGE, MULTIFUNCTIONAL SECRETED PROTEIN"/>
    <property type="match status" value="1"/>
</dbReference>
<dbReference type="PROSITE" id="PS51007">
    <property type="entry name" value="CYTC"/>
    <property type="match status" value="1"/>
</dbReference>
<evidence type="ECO:0000259" key="5">
    <source>
        <dbReference type="PROSITE" id="PS51007"/>
    </source>
</evidence>
<evidence type="ECO:0000313" key="7">
    <source>
        <dbReference type="Proteomes" id="UP000239907"/>
    </source>
</evidence>
<evidence type="ECO:0000256" key="1">
    <source>
        <dbReference type="ARBA" id="ARBA00022617"/>
    </source>
</evidence>
<protein>
    <recommendedName>
        <fullName evidence="5">Cytochrome c domain-containing protein</fullName>
    </recommendedName>
</protein>
<gene>
    <name evidence="6" type="ORF">BSZ32_13920</name>
</gene>
<dbReference type="Pfam" id="PF06439">
    <property type="entry name" value="3keto-disac_hyd"/>
    <property type="match status" value="1"/>
</dbReference>
<dbReference type="SUPFAM" id="SSF50952">
    <property type="entry name" value="Soluble quinoprotein glucose dehydrogenase"/>
    <property type="match status" value="1"/>
</dbReference>
<dbReference type="GO" id="GO:0046872">
    <property type="term" value="F:metal ion binding"/>
    <property type="evidence" value="ECO:0007669"/>
    <property type="project" value="UniProtKB-KW"/>
</dbReference>
<dbReference type="InterPro" id="IPR010496">
    <property type="entry name" value="AL/BT2_dom"/>
</dbReference>
<dbReference type="PANTHER" id="PTHR33546">
    <property type="entry name" value="LARGE, MULTIFUNCTIONAL SECRETED PROTEIN-RELATED"/>
    <property type="match status" value="1"/>
</dbReference>
<dbReference type="RefSeq" id="WP_105043978.1">
    <property type="nucleotide sequence ID" value="NZ_MQWA01000001.1"/>
</dbReference>